<proteinExistence type="predicted"/>
<reference evidence="2" key="1">
    <citation type="submission" date="2022-11" db="UniProtKB">
        <authorList>
            <consortium name="WormBaseParasite"/>
        </authorList>
    </citation>
    <scope>IDENTIFICATION</scope>
</reference>
<keyword evidence="1" id="KW-1185">Reference proteome</keyword>
<evidence type="ECO:0000313" key="2">
    <source>
        <dbReference type="WBParaSite" id="nRc.2.0.1.t14637-RA"/>
    </source>
</evidence>
<dbReference type="WBParaSite" id="nRc.2.0.1.t14637-RA">
    <property type="protein sequence ID" value="nRc.2.0.1.t14637-RA"/>
    <property type="gene ID" value="nRc.2.0.1.g14637"/>
</dbReference>
<protein>
    <submittedName>
        <fullName evidence="2">Uncharacterized protein</fullName>
    </submittedName>
</protein>
<evidence type="ECO:0000313" key="1">
    <source>
        <dbReference type="Proteomes" id="UP000887565"/>
    </source>
</evidence>
<name>A0A915IKD4_ROMCU</name>
<dbReference type="Proteomes" id="UP000887565">
    <property type="component" value="Unplaced"/>
</dbReference>
<accession>A0A915IKD4</accession>
<dbReference type="AlphaFoldDB" id="A0A915IKD4"/>
<sequence>MVTEVNRITEKPSSLLDLLTKNLMEEFKLNNNNCYSVAIICCIYAPSLSYSLKPLISFVVLHFRLMFDGRTTKERMSRIYEEFSKNGKISRKSPFHQGWYENCAKTFFEPEFTSFFIHTPHKSEIVRLISCQKLGDVFGISERMQEPVAAIESVFALEKEYII</sequence>
<organism evidence="1 2">
    <name type="scientific">Romanomermis culicivorax</name>
    <name type="common">Nematode worm</name>
    <dbReference type="NCBI Taxonomy" id="13658"/>
    <lineage>
        <taxon>Eukaryota</taxon>
        <taxon>Metazoa</taxon>
        <taxon>Ecdysozoa</taxon>
        <taxon>Nematoda</taxon>
        <taxon>Enoplea</taxon>
        <taxon>Dorylaimia</taxon>
        <taxon>Mermithida</taxon>
        <taxon>Mermithoidea</taxon>
        <taxon>Mermithidae</taxon>
        <taxon>Romanomermis</taxon>
    </lineage>
</organism>